<dbReference type="PROSITE" id="PS50929">
    <property type="entry name" value="ABC_TM1F"/>
    <property type="match status" value="1"/>
</dbReference>
<dbReference type="PROSITE" id="PS00211">
    <property type="entry name" value="ABC_TRANSPORTER_1"/>
    <property type="match status" value="1"/>
</dbReference>
<name>A0AAD5UDI4_9FUNG</name>
<keyword evidence="7 9" id="KW-1133">Transmembrane helix</keyword>
<evidence type="ECO:0000259" key="10">
    <source>
        <dbReference type="PROSITE" id="PS50893"/>
    </source>
</evidence>
<comment type="caution">
    <text evidence="12">The sequence shown here is derived from an EMBL/GenBank/DDBJ whole genome shotgun (WGS) entry which is preliminary data.</text>
</comment>
<dbReference type="InterPro" id="IPR011527">
    <property type="entry name" value="ABC1_TM_dom"/>
</dbReference>
<evidence type="ECO:0000259" key="11">
    <source>
        <dbReference type="PROSITE" id="PS50929"/>
    </source>
</evidence>
<keyword evidence="5" id="KW-0547">Nucleotide-binding</keyword>
<keyword evidence="8 9" id="KW-0472">Membrane</keyword>
<evidence type="ECO:0000313" key="12">
    <source>
        <dbReference type="EMBL" id="KAJ3251786.1"/>
    </source>
</evidence>
<dbReference type="SUPFAM" id="SSF90123">
    <property type="entry name" value="ABC transporter transmembrane region"/>
    <property type="match status" value="1"/>
</dbReference>
<comment type="subcellular location">
    <subcellularLocation>
        <location evidence="1">Vacuole membrane</location>
        <topology evidence="1">Multi-pass membrane protein</topology>
    </subcellularLocation>
</comment>
<dbReference type="SMART" id="SM00382">
    <property type="entry name" value="AAA"/>
    <property type="match status" value="1"/>
</dbReference>
<evidence type="ECO:0000256" key="4">
    <source>
        <dbReference type="ARBA" id="ARBA00022737"/>
    </source>
</evidence>
<evidence type="ECO:0000256" key="1">
    <source>
        <dbReference type="ARBA" id="ARBA00004128"/>
    </source>
</evidence>
<dbReference type="InterPro" id="IPR050173">
    <property type="entry name" value="ABC_transporter_C-like"/>
</dbReference>
<feature type="domain" description="ABC transporter" evidence="10">
    <location>
        <begin position="428"/>
        <end position="649"/>
    </location>
</feature>
<evidence type="ECO:0000256" key="6">
    <source>
        <dbReference type="ARBA" id="ARBA00022840"/>
    </source>
</evidence>
<evidence type="ECO:0000256" key="3">
    <source>
        <dbReference type="ARBA" id="ARBA00022692"/>
    </source>
</evidence>
<dbReference type="SUPFAM" id="SSF52540">
    <property type="entry name" value="P-loop containing nucleoside triphosphate hydrolases"/>
    <property type="match status" value="1"/>
</dbReference>
<evidence type="ECO:0000256" key="5">
    <source>
        <dbReference type="ARBA" id="ARBA00022741"/>
    </source>
</evidence>
<reference evidence="12" key="1">
    <citation type="submission" date="2020-05" db="EMBL/GenBank/DDBJ databases">
        <title>Phylogenomic resolution of chytrid fungi.</title>
        <authorList>
            <person name="Stajich J.E."/>
            <person name="Amses K."/>
            <person name="Simmons R."/>
            <person name="Seto K."/>
            <person name="Myers J."/>
            <person name="Bonds A."/>
            <person name="Quandt C.A."/>
            <person name="Barry K."/>
            <person name="Liu P."/>
            <person name="Grigoriev I."/>
            <person name="Longcore J.E."/>
            <person name="James T.Y."/>
        </authorList>
    </citation>
    <scope>NUCLEOTIDE SEQUENCE</scope>
    <source>
        <strain evidence="12">PLAUS21</strain>
    </source>
</reference>
<dbReference type="CDD" id="cd03250">
    <property type="entry name" value="ABCC_MRP_domain1"/>
    <property type="match status" value="1"/>
</dbReference>
<keyword evidence="4" id="KW-0677">Repeat</keyword>
<gene>
    <name evidence="12" type="primary">ABCC8_1</name>
    <name evidence="12" type="ORF">HK103_002063</name>
</gene>
<dbReference type="Pfam" id="PF00664">
    <property type="entry name" value="ABC_membrane"/>
    <property type="match status" value="1"/>
</dbReference>
<dbReference type="InterPro" id="IPR036640">
    <property type="entry name" value="ABC1_TM_sf"/>
</dbReference>
<proteinExistence type="predicted"/>
<dbReference type="PANTHER" id="PTHR24223">
    <property type="entry name" value="ATP-BINDING CASSETTE SUB-FAMILY C"/>
    <property type="match status" value="1"/>
</dbReference>
<dbReference type="InterPro" id="IPR003593">
    <property type="entry name" value="AAA+_ATPase"/>
</dbReference>
<dbReference type="Pfam" id="PF00005">
    <property type="entry name" value="ABC_tran"/>
    <property type="match status" value="1"/>
</dbReference>
<feature type="domain" description="ABC transmembrane type-1" evidence="11">
    <location>
        <begin position="83"/>
        <end position="357"/>
    </location>
</feature>
<dbReference type="InterPro" id="IPR017871">
    <property type="entry name" value="ABC_transporter-like_CS"/>
</dbReference>
<dbReference type="InterPro" id="IPR027417">
    <property type="entry name" value="P-loop_NTPase"/>
</dbReference>
<feature type="transmembrane region" description="Helical" evidence="9">
    <location>
        <begin position="222"/>
        <end position="243"/>
    </location>
</feature>
<dbReference type="Gene3D" id="1.20.1560.10">
    <property type="entry name" value="ABC transporter type 1, transmembrane domain"/>
    <property type="match status" value="1"/>
</dbReference>
<feature type="transmembrane region" description="Helical" evidence="9">
    <location>
        <begin position="310"/>
        <end position="331"/>
    </location>
</feature>
<keyword evidence="6 12" id="KW-0067">ATP-binding</keyword>
<evidence type="ECO:0000256" key="7">
    <source>
        <dbReference type="ARBA" id="ARBA00022989"/>
    </source>
</evidence>
<keyword evidence="13" id="KW-1185">Reference proteome</keyword>
<dbReference type="Gene3D" id="3.40.50.300">
    <property type="entry name" value="P-loop containing nucleotide triphosphate hydrolases"/>
    <property type="match status" value="1"/>
</dbReference>
<evidence type="ECO:0000256" key="9">
    <source>
        <dbReference type="SAM" id="Phobius"/>
    </source>
</evidence>
<dbReference type="GO" id="GO:0005524">
    <property type="term" value="F:ATP binding"/>
    <property type="evidence" value="ECO:0007669"/>
    <property type="project" value="UniProtKB-KW"/>
</dbReference>
<dbReference type="PROSITE" id="PS50893">
    <property type="entry name" value="ABC_TRANSPORTER_2"/>
    <property type="match status" value="1"/>
</dbReference>
<dbReference type="PANTHER" id="PTHR24223:SF443">
    <property type="entry name" value="MULTIDRUG-RESISTANCE LIKE PROTEIN 1, ISOFORM I"/>
    <property type="match status" value="1"/>
</dbReference>
<evidence type="ECO:0000256" key="8">
    <source>
        <dbReference type="ARBA" id="ARBA00023136"/>
    </source>
</evidence>
<dbReference type="EMBL" id="JADGKB010000167">
    <property type="protein sequence ID" value="KAJ3251786.1"/>
    <property type="molecule type" value="Genomic_DNA"/>
</dbReference>
<feature type="transmembrane region" description="Helical" evidence="9">
    <location>
        <begin position="123"/>
        <end position="140"/>
    </location>
</feature>
<dbReference type="GO" id="GO:0016887">
    <property type="term" value="F:ATP hydrolysis activity"/>
    <property type="evidence" value="ECO:0007669"/>
    <property type="project" value="InterPro"/>
</dbReference>
<evidence type="ECO:0000256" key="2">
    <source>
        <dbReference type="ARBA" id="ARBA00022448"/>
    </source>
</evidence>
<accession>A0AAD5UDI4</accession>
<keyword evidence="3 9" id="KW-0812">Transmembrane</keyword>
<dbReference type="InterPro" id="IPR003439">
    <property type="entry name" value="ABC_transporter-like_ATP-bd"/>
</dbReference>
<dbReference type="GO" id="GO:0000329">
    <property type="term" value="C:fungal-type vacuole membrane"/>
    <property type="evidence" value="ECO:0007669"/>
    <property type="project" value="UniProtKB-ARBA"/>
</dbReference>
<organism evidence="12 13">
    <name type="scientific">Boothiomyces macroporosus</name>
    <dbReference type="NCBI Taxonomy" id="261099"/>
    <lineage>
        <taxon>Eukaryota</taxon>
        <taxon>Fungi</taxon>
        <taxon>Fungi incertae sedis</taxon>
        <taxon>Chytridiomycota</taxon>
        <taxon>Chytridiomycota incertae sedis</taxon>
        <taxon>Chytridiomycetes</taxon>
        <taxon>Rhizophydiales</taxon>
        <taxon>Terramycetaceae</taxon>
        <taxon>Boothiomyces</taxon>
    </lineage>
</organism>
<keyword evidence="2" id="KW-0813">Transport</keyword>
<feature type="transmembrane region" description="Helical" evidence="9">
    <location>
        <begin position="82"/>
        <end position="103"/>
    </location>
</feature>
<dbReference type="FunFam" id="3.40.50.300:FF:000997">
    <property type="entry name" value="Multidrug resistance-associated protein 1"/>
    <property type="match status" value="1"/>
</dbReference>
<dbReference type="GO" id="GO:0140359">
    <property type="term" value="F:ABC-type transporter activity"/>
    <property type="evidence" value="ECO:0007669"/>
    <property type="project" value="InterPro"/>
</dbReference>
<evidence type="ECO:0000313" key="13">
    <source>
        <dbReference type="Proteomes" id="UP001210925"/>
    </source>
</evidence>
<dbReference type="AlphaFoldDB" id="A0AAD5UDI4"/>
<sequence>MIDAKAIETGFVSLISNSWLTSIMKNGDNLAAKDAPILPKNSADTELLVEPYLAQVGQFLRRQRKDFPNIYFHLLKIFKWEIVAISLLQLLSMLMTAFKPLLIGQFLAYLDPQQSAHLWSNDITLPLAAIFTISIVTPILDSIANSLSAKSQVNFWVLMNTLLYKKTLKLSAESRVKYQTGNLLNIYGSDSAKIYQGLTAFNSCIFPIIQVVTNILFLQSLIGLTTVYTCIAYILAFIPVVMMQIRIQQLATKSDMLVDTKINHLRDIFKSIKNIKLSNVENYFFDIVKANIDQDMDVARIIYLLNRVSFTVTTGLSTLLSCLTFVIYSILGSTLNPAVIFPAYMYLDQISSQLVTLKEIFEVAMVVYEGYNIVTKFMSASEKRDTNDNTGSRLAIELVGTTWKWFDPVYIKEAHDLEMKKIRYIGKYRKQTLERKANENTFQLKDVNLDIEKGKTIGVVGTVGAGKSTLLSGIARELDYNSGKMHIDGTIAYFTQQPWLMMDTIESNITFGQELDQQKLDHIIEICGLKMDIDGLDNGIHTLVGESGVNLSGGQKARVSLARCIYSDSDIYLLDDPLASIDARVGRQVFEAAIKNELKGKTVLFSTHQLQYMNQMDEIIVIDKGRLVERGTFEELNQIDSGYFKKMIENFHFDEELENDTKETVIETQSKQVSKKTEDIIRKEQSKTVFFF</sequence>
<protein>
    <submittedName>
        <fullName evidence="12">ATP-binding cassette sub- C member 8</fullName>
    </submittedName>
</protein>
<dbReference type="Proteomes" id="UP001210925">
    <property type="component" value="Unassembled WGS sequence"/>
</dbReference>
<feature type="transmembrane region" description="Helical" evidence="9">
    <location>
        <begin position="194"/>
        <end position="216"/>
    </location>
</feature>